<name>A0A4Y9IL95_9BACT</name>
<evidence type="ECO:0000313" key="2">
    <source>
        <dbReference type="EMBL" id="TFU88698.1"/>
    </source>
</evidence>
<comment type="caution">
    <text evidence="2">The sequence shown here is derived from an EMBL/GenBank/DDBJ whole genome shotgun (WGS) entry which is preliminary data.</text>
</comment>
<dbReference type="InterPro" id="IPR051531">
    <property type="entry name" value="N-acetyltransferase"/>
</dbReference>
<dbReference type="PANTHER" id="PTHR43792">
    <property type="entry name" value="GNAT FAMILY, PUTATIVE (AFU_ORTHOLOGUE AFUA_3G00765)-RELATED-RELATED"/>
    <property type="match status" value="1"/>
</dbReference>
<organism evidence="2 3">
    <name type="scientific">Dysgonomonas mossii</name>
    <dbReference type="NCBI Taxonomy" id="163665"/>
    <lineage>
        <taxon>Bacteria</taxon>
        <taxon>Pseudomonadati</taxon>
        <taxon>Bacteroidota</taxon>
        <taxon>Bacteroidia</taxon>
        <taxon>Bacteroidales</taxon>
        <taxon>Dysgonomonadaceae</taxon>
        <taxon>Dysgonomonas</taxon>
    </lineage>
</organism>
<dbReference type="Pfam" id="PF13302">
    <property type="entry name" value="Acetyltransf_3"/>
    <property type="match status" value="1"/>
</dbReference>
<dbReference type="Gene3D" id="3.40.630.30">
    <property type="match status" value="1"/>
</dbReference>
<dbReference type="AlphaFoldDB" id="A0A4Y9IL95"/>
<reference evidence="2 3" key="1">
    <citation type="submission" date="2019-03" db="EMBL/GenBank/DDBJ databases">
        <title>Diversity of the mouse oral microbiome.</title>
        <authorList>
            <person name="Joseph S."/>
            <person name="Aduse-Opoku J."/>
            <person name="Curtis M."/>
            <person name="Wade W."/>
            <person name="Hashim A."/>
        </authorList>
    </citation>
    <scope>NUCLEOTIDE SEQUENCE [LARGE SCALE GENOMIC DNA]</scope>
    <source>
        <strain evidence="2 3">P11</strain>
    </source>
</reference>
<dbReference type="Proteomes" id="UP000298285">
    <property type="component" value="Unassembled WGS sequence"/>
</dbReference>
<keyword evidence="2" id="KW-0808">Transferase</keyword>
<dbReference type="RefSeq" id="WP_135105939.1">
    <property type="nucleotide sequence ID" value="NZ_JADGKW010000004.1"/>
</dbReference>
<gene>
    <name evidence="2" type="ORF">E4T88_12555</name>
</gene>
<dbReference type="PROSITE" id="PS51186">
    <property type="entry name" value="GNAT"/>
    <property type="match status" value="1"/>
</dbReference>
<dbReference type="OrthoDB" id="9788916at2"/>
<sequence>MTDYILTTDRLRLRHWKDSDIEPFAAMNMDKGVMRFFPKTLSYSETLDFMDRIKLHFEKHNFGLFVVEEKSTEEFIGFTGFSIPTFDSYFTPCVEIGWRFRKEFWKRGLAAEAATACLNYGFDILNFDKIVSFTSVLNIDSEKVMKRIGMHLQGYFDHPKIEKQNPLCKHVLYEIKRPNN</sequence>
<feature type="domain" description="N-acetyltransferase" evidence="1">
    <location>
        <begin position="11"/>
        <end position="178"/>
    </location>
</feature>
<dbReference type="InterPro" id="IPR016181">
    <property type="entry name" value="Acyl_CoA_acyltransferase"/>
</dbReference>
<dbReference type="EMBL" id="SPPK01000004">
    <property type="protein sequence ID" value="TFU88698.1"/>
    <property type="molecule type" value="Genomic_DNA"/>
</dbReference>
<dbReference type="PANTHER" id="PTHR43792:SF1">
    <property type="entry name" value="N-ACETYLTRANSFERASE DOMAIN-CONTAINING PROTEIN"/>
    <property type="match status" value="1"/>
</dbReference>
<evidence type="ECO:0000259" key="1">
    <source>
        <dbReference type="PROSITE" id="PS51186"/>
    </source>
</evidence>
<dbReference type="SUPFAM" id="SSF55729">
    <property type="entry name" value="Acyl-CoA N-acyltransferases (Nat)"/>
    <property type="match status" value="1"/>
</dbReference>
<dbReference type="InterPro" id="IPR000182">
    <property type="entry name" value="GNAT_dom"/>
</dbReference>
<evidence type="ECO:0000313" key="3">
    <source>
        <dbReference type="Proteomes" id="UP000298285"/>
    </source>
</evidence>
<protein>
    <submittedName>
        <fullName evidence="2">N-acetyltransferase</fullName>
    </submittedName>
</protein>
<dbReference type="GO" id="GO:0016747">
    <property type="term" value="F:acyltransferase activity, transferring groups other than amino-acyl groups"/>
    <property type="evidence" value="ECO:0007669"/>
    <property type="project" value="InterPro"/>
</dbReference>
<proteinExistence type="predicted"/>
<accession>A0A4Y9IL95</accession>